<dbReference type="PANTHER" id="PTHR34988:SF1">
    <property type="entry name" value="DNA-BINDING PROTEIN"/>
    <property type="match status" value="1"/>
</dbReference>
<organism evidence="2">
    <name type="scientific">bioreactor metagenome</name>
    <dbReference type="NCBI Taxonomy" id="1076179"/>
    <lineage>
        <taxon>unclassified sequences</taxon>
        <taxon>metagenomes</taxon>
        <taxon>ecological metagenomes</taxon>
    </lineage>
</organism>
<accession>A0A645CJ18</accession>
<dbReference type="AlphaFoldDB" id="A0A645CJ18"/>
<evidence type="ECO:0000313" key="2">
    <source>
        <dbReference type="EMBL" id="MPM76898.1"/>
    </source>
</evidence>
<feature type="domain" description="PPC" evidence="1">
    <location>
        <begin position="7"/>
        <end position="143"/>
    </location>
</feature>
<dbReference type="SUPFAM" id="SSF117856">
    <property type="entry name" value="AF0104/ALDC/Ptd012-like"/>
    <property type="match status" value="1"/>
</dbReference>
<gene>
    <name evidence="2" type="ORF">SDC9_123897</name>
</gene>
<dbReference type="CDD" id="cd11378">
    <property type="entry name" value="DUF296"/>
    <property type="match status" value="1"/>
</dbReference>
<protein>
    <recommendedName>
        <fullName evidence="1">PPC domain-containing protein</fullName>
    </recommendedName>
</protein>
<comment type="caution">
    <text evidence="2">The sequence shown here is derived from an EMBL/GenBank/DDBJ whole genome shotgun (WGS) entry which is preliminary data.</text>
</comment>
<evidence type="ECO:0000259" key="1">
    <source>
        <dbReference type="PROSITE" id="PS51742"/>
    </source>
</evidence>
<sequence>MRSFAANEYGKIIVVHLGKGDLLLENIQKALEEHQVKNAILTSAIGSLRKLSMHIIMDTGDNATNKFVTVDNAFELNSMQGLVLNGTPHFHMVCSAPGNELYSGHVEPGCEVQYLMEISLVEVKDMNLTRRKDEFGIDYIDTL</sequence>
<reference evidence="2" key="1">
    <citation type="submission" date="2019-08" db="EMBL/GenBank/DDBJ databases">
        <authorList>
            <person name="Kucharzyk K."/>
            <person name="Murdoch R.W."/>
            <person name="Higgins S."/>
            <person name="Loffler F."/>
        </authorList>
    </citation>
    <scope>NUCLEOTIDE SEQUENCE</scope>
</reference>
<dbReference type="Pfam" id="PF03479">
    <property type="entry name" value="PCC"/>
    <property type="match status" value="1"/>
</dbReference>
<dbReference type="Gene3D" id="3.30.1330.80">
    <property type="entry name" value="Hypothetical protein, similar to alpha- acetolactate decarboxylase, domain 2"/>
    <property type="match status" value="1"/>
</dbReference>
<dbReference type="EMBL" id="VSSQ01027581">
    <property type="protein sequence ID" value="MPM76898.1"/>
    <property type="molecule type" value="Genomic_DNA"/>
</dbReference>
<name>A0A645CJ18_9ZZZZ</name>
<dbReference type="PROSITE" id="PS51742">
    <property type="entry name" value="PPC"/>
    <property type="match status" value="1"/>
</dbReference>
<dbReference type="InterPro" id="IPR005175">
    <property type="entry name" value="PPC_dom"/>
</dbReference>
<dbReference type="PANTHER" id="PTHR34988">
    <property type="entry name" value="PROTEIN, PUTATIVE-RELATED"/>
    <property type="match status" value="1"/>
</dbReference>
<proteinExistence type="predicted"/>